<dbReference type="Gene3D" id="3.30.1490.30">
    <property type="match status" value="1"/>
</dbReference>
<evidence type="ECO:0000256" key="9">
    <source>
        <dbReference type="ARBA" id="ARBA00022840"/>
    </source>
</evidence>
<dbReference type="CDD" id="cd03365">
    <property type="entry name" value="TOPRIM_TopoIIA"/>
    <property type="match status" value="1"/>
</dbReference>
<dbReference type="GO" id="GO:0005634">
    <property type="term" value="C:nucleus"/>
    <property type="evidence" value="ECO:0007669"/>
    <property type="project" value="TreeGrafter"/>
</dbReference>
<dbReference type="FunFam" id="3.30.1490.30:FF:000001">
    <property type="entry name" value="DNA topoisomerase 2"/>
    <property type="match status" value="1"/>
</dbReference>
<dbReference type="PRINTS" id="PR01158">
    <property type="entry name" value="TOPISMRASEII"/>
</dbReference>
<evidence type="ECO:0000256" key="14">
    <source>
        <dbReference type="ARBA" id="ARBA00053943"/>
    </source>
</evidence>
<dbReference type="Pfam" id="PF01751">
    <property type="entry name" value="Toprim"/>
    <property type="match status" value="1"/>
</dbReference>
<keyword evidence="7" id="KW-0479">Metal-binding</keyword>
<dbReference type="GO" id="GO:0000712">
    <property type="term" value="P:resolution of meiotic recombination intermediates"/>
    <property type="evidence" value="ECO:0007669"/>
    <property type="project" value="TreeGrafter"/>
</dbReference>
<evidence type="ECO:0000256" key="15">
    <source>
        <dbReference type="PROSITE-ProRule" id="PRU01384"/>
    </source>
</evidence>
<dbReference type="Gene3D" id="3.30.565.10">
    <property type="entry name" value="Histidine kinase-like ATPase, C-terminal domain"/>
    <property type="match status" value="1"/>
</dbReference>
<dbReference type="CDD" id="cd03481">
    <property type="entry name" value="TopoIIA_Trans_ScTopoIIA"/>
    <property type="match status" value="1"/>
</dbReference>
<feature type="region of interest" description="Disordered" evidence="18">
    <location>
        <begin position="1"/>
        <end position="59"/>
    </location>
</feature>
<dbReference type="Pfam" id="PF16898">
    <property type="entry name" value="TOPRIM_C"/>
    <property type="match status" value="1"/>
</dbReference>
<dbReference type="GO" id="GO:0006265">
    <property type="term" value="P:DNA topological change"/>
    <property type="evidence" value="ECO:0007669"/>
    <property type="project" value="UniProtKB-UniRule"/>
</dbReference>
<dbReference type="InterPro" id="IPR013506">
    <property type="entry name" value="Topo_IIA_bsu_dom2"/>
</dbReference>
<comment type="subunit">
    <text evidence="16">Homodimer.</text>
</comment>
<dbReference type="GO" id="GO:0003677">
    <property type="term" value="F:DNA binding"/>
    <property type="evidence" value="ECO:0007669"/>
    <property type="project" value="UniProtKB-UniRule"/>
</dbReference>
<dbReference type="FunFam" id="3.30.1360.40:FF:000003">
    <property type="entry name" value="DNA topoisomerase 2"/>
    <property type="match status" value="1"/>
</dbReference>
<feature type="compositionally biased region" description="Basic and acidic residues" evidence="18">
    <location>
        <begin position="1427"/>
        <end position="1437"/>
    </location>
</feature>
<dbReference type="GO" id="GO:0005524">
    <property type="term" value="F:ATP binding"/>
    <property type="evidence" value="ECO:0007669"/>
    <property type="project" value="UniProtKB-UniRule"/>
</dbReference>
<feature type="compositionally biased region" description="Basic residues" evidence="18">
    <location>
        <begin position="49"/>
        <end position="58"/>
    </location>
</feature>
<accession>A0A8H8CQK4</accession>
<dbReference type="SUPFAM" id="SSF54211">
    <property type="entry name" value="Ribosomal protein S5 domain 2-like"/>
    <property type="match status" value="1"/>
</dbReference>
<name>A0A8H8CQK4_PSICU</name>
<comment type="catalytic activity">
    <reaction evidence="1 15 16">
        <text>ATP-dependent breakage, passage and rejoining of double-stranded DNA.</text>
        <dbReference type="EC" id="5.6.2.2"/>
    </reaction>
</comment>
<comment type="cofactor">
    <cofactor evidence="2">
        <name>Ca(2+)</name>
        <dbReference type="ChEBI" id="CHEBI:29108"/>
    </cofactor>
</comment>
<evidence type="ECO:0000256" key="3">
    <source>
        <dbReference type="ARBA" id="ARBA00001946"/>
    </source>
</evidence>
<feature type="compositionally biased region" description="Basic residues" evidence="18">
    <location>
        <begin position="1255"/>
        <end position="1268"/>
    </location>
</feature>
<feature type="compositionally biased region" description="Low complexity" evidence="18">
    <location>
        <begin position="31"/>
        <end position="42"/>
    </location>
</feature>
<evidence type="ECO:0000256" key="12">
    <source>
        <dbReference type="ARBA" id="ARBA00023125"/>
    </source>
</evidence>
<dbReference type="FunFam" id="3.30.230.10:FF:000008">
    <property type="entry name" value="DNA topoisomerase 2"/>
    <property type="match status" value="1"/>
</dbReference>
<comment type="cofactor">
    <cofactor evidence="3">
        <name>Mg(2+)</name>
        <dbReference type="ChEBI" id="CHEBI:18420"/>
    </cofactor>
</comment>
<keyword evidence="10" id="KW-0460">Magnesium</keyword>
<comment type="caution">
    <text evidence="21">The sequence shown here is derived from an EMBL/GenBank/DDBJ whole genome shotgun (WGS) entry which is preliminary data.</text>
</comment>
<dbReference type="InterPro" id="IPR001154">
    <property type="entry name" value="TopoII_euk"/>
</dbReference>
<dbReference type="InterPro" id="IPR018522">
    <property type="entry name" value="TopoIIA_CS"/>
</dbReference>
<dbReference type="PANTHER" id="PTHR10169">
    <property type="entry name" value="DNA TOPOISOMERASE/GYRASE"/>
    <property type="match status" value="1"/>
</dbReference>
<dbReference type="Pfam" id="PF00521">
    <property type="entry name" value="DNA_topoisoIV"/>
    <property type="match status" value="1"/>
</dbReference>
<dbReference type="InterPro" id="IPR001241">
    <property type="entry name" value="Topo_IIA"/>
</dbReference>
<dbReference type="FunFam" id="3.40.50.670:FF:000001">
    <property type="entry name" value="DNA topoisomerase 2"/>
    <property type="match status" value="2"/>
</dbReference>
<evidence type="ECO:0000259" key="20">
    <source>
        <dbReference type="PROSITE" id="PS52040"/>
    </source>
</evidence>
<evidence type="ECO:0000313" key="21">
    <source>
        <dbReference type="EMBL" id="KAG5174141.1"/>
    </source>
</evidence>
<evidence type="ECO:0000256" key="8">
    <source>
        <dbReference type="ARBA" id="ARBA00022741"/>
    </source>
</evidence>
<comment type="similarity">
    <text evidence="4 16">Belongs to the type II topoisomerase family.</text>
</comment>
<keyword evidence="12 15" id="KW-0238">DNA-binding</keyword>
<dbReference type="SMART" id="SM00434">
    <property type="entry name" value="TOP4c"/>
    <property type="match status" value="1"/>
</dbReference>
<keyword evidence="9 16" id="KW-0067">ATP-binding</keyword>
<evidence type="ECO:0000256" key="1">
    <source>
        <dbReference type="ARBA" id="ARBA00000185"/>
    </source>
</evidence>
<feature type="coiled-coil region" evidence="17">
    <location>
        <begin position="1193"/>
        <end position="1220"/>
    </location>
</feature>
<dbReference type="InterPro" id="IPR014721">
    <property type="entry name" value="Ribsml_uS5_D2-typ_fold_subgr"/>
</dbReference>
<dbReference type="InterPro" id="IPR034157">
    <property type="entry name" value="TOPRIM_TopoII"/>
</dbReference>
<keyword evidence="13 15" id="KW-0413">Isomerase</keyword>
<dbReference type="GO" id="GO:0046872">
    <property type="term" value="F:metal ion binding"/>
    <property type="evidence" value="ECO:0007669"/>
    <property type="project" value="UniProtKB-KW"/>
</dbReference>
<organism evidence="21">
    <name type="scientific">Psilocybe cubensis</name>
    <name type="common">Psychedelic mushroom</name>
    <name type="synonym">Stropharia cubensis</name>
    <dbReference type="NCBI Taxonomy" id="181762"/>
    <lineage>
        <taxon>Eukaryota</taxon>
        <taxon>Fungi</taxon>
        <taxon>Dikarya</taxon>
        <taxon>Basidiomycota</taxon>
        <taxon>Agaricomycotina</taxon>
        <taxon>Agaricomycetes</taxon>
        <taxon>Agaricomycetidae</taxon>
        <taxon>Agaricales</taxon>
        <taxon>Agaricineae</taxon>
        <taxon>Strophariaceae</taxon>
        <taxon>Psilocybe</taxon>
    </lineage>
</organism>
<dbReference type="PRINTS" id="PR00418">
    <property type="entry name" value="TPI2FAMILY"/>
</dbReference>
<feature type="compositionally biased region" description="Acidic residues" evidence="18">
    <location>
        <begin position="1161"/>
        <end position="1177"/>
    </location>
</feature>
<dbReference type="SMART" id="SM00433">
    <property type="entry name" value="TOP2c"/>
    <property type="match status" value="1"/>
</dbReference>
<evidence type="ECO:0000256" key="18">
    <source>
        <dbReference type="SAM" id="MobiDB-lite"/>
    </source>
</evidence>
<feature type="compositionally biased region" description="Low complexity" evidence="18">
    <location>
        <begin position="1516"/>
        <end position="1528"/>
    </location>
</feature>
<feature type="domain" description="Topo IIA-type catalytic" evidence="20">
    <location>
        <begin position="779"/>
        <end position="1230"/>
    </location>
</feature>
<feature type="region of interest" description="Disordered" evidence="18">
    <location>
        <begin position="1156"/>
        <end position="1177"/>
    </location>
</feature>
<evidence type="ECO:0000256" key="6">
    <source>
        <dbReference type="ARBA" id="ARBA00019635"/>
    </source>
</evidence>
<dbReference type="Gene3D" id="3.30.1360.40">
    <property type="match status" value="1"/>
</dbReference>
<keyword evidence="11 15" id="KW-0799">Topoisomerase</keyword>
<dbReference type="GO" id="GO:0003918">
    <property type="term" value="F:DNA topoisomerase type II (double strand cut, ATP-hydrolyzing) activity"/>
    <property type="evidence" value="ECO:0007669"/>
    <property type="project" value="UniProtKB-UniRule"/>
</dbReference>
<dbReference type="PANTHER" id="PTHR10169:SF38">
    <property type="entry name" value="DNA TOPOISOMERASE 2"/>
    <property type="match status" value="1"/>
</dbReference>
<keyword evidence="8 16" id="KW-0547">Nucleotide-binding</keyword>
<feature type="active site" description="O-(5'-phospho-DNA)-tyrosine intermediate" evidence="15">
    <location>
        <position position="869"/>
    </location>
</feature>
<dbReference type="Pfam" id="PF00204">
    <property type="entry name" value="DNA_gyraseB"/>
    <property type="match status" value="1"/>
</dbReference>
<dbReference type="FunFam" id="3.30.565.10:FF:000004">
    <property type="entry name" value="DNA topoisomerase 2"/>
    <property type="match status" value="1"/>
</dbReference>
<dbReference type="SUPFAM" id="SSF55874">
    <property type="entry name" value="ATPase domain of HSP90 chaperone/DNA topoisomerase II/histidine kinase"/>
    <property type="match status" value="1"/>
</dbReference>
<dbReference type="CDD" id="cd00187">
    <property type="entry name" value="TOP4c"/>
    <property type="match status" value="1"/>
</dbReference>
<feature type="compositionally biased region" description="Basic and acidic residues" evidence="18">
    <location>
        <begin position="1294"/>
        <end position="1310"/>
    </location>
</feature>
<dbReference type="InterPro" id="IPR013759">
    <property type="entry name" value="Topo_IIA_B_C"/>
</dbReference>
<evidence type="ECO:0000256" key="16">
    <source>
        <dbReference type="RuleBase" id="RU362094"/>
    </source>
</evidence>
<dbReference type="InterPro" id="IPR036890">
    <property type="entry name" value="HATPase_C_sf"/>
</dbReference>
<evidence type="ECO:0000259" key="19">
    <source>
        <dbReference type="PROSITE" id="PS50880"/>
    </source>
</evidence>
<evidence type="ECO:0000256" key="7">
    <source>
        <dbReference type="ARBA" id="ARBA00022723"/>
    </source>
</evidence>
<protein>
    <recommendedName>
        <fullName evidence="6 16">DNA topoisomerase 2</fullName>
        <ecNumber evidence="5 16">5.6.2.2</ecNumber>
    </recommendedName>
</protein>
<dbReference type="InterPro" id="IPR006171">
    <property type="entry name" value="TOPRIM_dom"/>
</dbReference>
<dbReference type="InterPro" id="IPR050634">
    <property type="entry name" value="DNA_Topoisomerase_II"/>
</dbReference>
<comment type="function">
    <text evidence="14 16">Control of topological states of DNA by transient breakage and subsequent rejoining of DNA strands. Topoisomerase II makes double-strand breaks.</text>
</comment>
<dbReference type="Gene3D" id="1.10.268.10">
    <property type="entry name" value="Topoisomerase, domain 3"/>
    <property type="match status" value="1"/>
</dbReference>
<dbReference type="OrthoDB" id="276498at2759"/>
<dbReference type="FunFam" id="3.90.199.10:FF:000002">
    <property type="entry name" value="DNA topoisomerase 2"/>
    <property type="match status" value="1"/>
</dbReference>
<keyword evidence="17" id="KW-0175">Coiled coil</keyword>
<dbReference type="Gene3D" id="3.90.199.10">
    <property type="entry name" value="Topoisomerase II, domain 5"/>
    <property type="match status" value="1"/>
</dbReference>
<evidence type="ECO:0000256" key="17">
    <source>
        <dbReference type="SAM" id="Coils"/>
    </source>
</evidence>
<dbReference type="EMBL" id="JAFIQS010000001">
    <property type="protein sequence ID" value="KAG5174141.1"/>
    <property type="molecule type" value="Genomic_DNA"/>
</dbReference>
<feature type="region of interest" description="Disordered" evidence="18">
    <location>
        <begin position="1251"/>
        <end position="1545"/>
    </location>
</feature>
<dbReference type="PROSITE" id="PS00177">
    <property type="entry name" value="TOPOISOMERASE_II"/>
    <property type="match status" value="1"/>
</dbReference>
<dbReference type="InterPro" id="IPR031660">
    <property type="entry name" value="TOPRIM_C"/>
</dbReference>
<dbReference type="Gene3D" id="3.40.50.670">
    <property type="match status" value="1"/>
</dbReference>
<gene>
    <name evidence="21" type="ORF">JR316_000799</name>
</gene>
<feature type="compositionally biased region" description="Acidic residues" evidence="18">
    <location>
        <begin position="1323"/>
        <end position="1332"/>
    </location>
</feature>
<dbReference type="Gene3D" id="3.30.230.10">
    <property type="match status" value="1"/>
</dbReference>
<feature type="domain" description="Toprim" evidence="19">
    <location>
        <begin position="533"/>
        <end position="647"/>
    </location>
</feature>
<dbReference type="InterPro" id="IPR002205">
    <property type="entry name" value="Topo_IIA_dom_A"/>
</dbReference>
<evidence type="ECO:0000256" key="11">
    <source>
        <dbReference type="ARBA" id="ARBA00023029"/>
    </source>
</evidence>
<feature type="compositionally biased region" description="Basic and acidic residues" evidence="18">
    <location>
        <begin position="1465"/>
        <end position="1479"/>
    </location>
</feature>
<dbReference type="EC" id="5.6.2.2" evidence="5 16"/>
<dbReference type="InterPro" id="IPR013758">
    <property type="entry name" value="Topo_IIA_A/C_ab"/>
</dbReference>
<dbReference type="InterPro" id="IPR013760">
    <property type="entry name" value="Topo_IIA-like_dom_sf"/>
</dbReference>
<dbReference type="InterPro" id="IPR003594">
    <property type="entry name" value="HATPase_dom"/>
</dbReference>
<reference evidence="21" key="1">
    <citation type="submission" date="2021-02" db="EMBL/GenBank/DDBJ databases">
        <title>Psilocybe cubensis genome.</title>
        <authorList>
            <person name="Mckernan K.J."/>
            <person name="Crawford S."/>
            <person name="Trippe A."/>
            <person name="Kane L.T."/>
            <person name="Mclaughlin S."/>
        </authorList>
    </citation>
    <scope>NUCLEOTIDE SEQUENCE [LARGE SCALE GENOMIC DNA]</scope>
    <source>
        <strain evidence="21">MGC-MH-2018</strain>
    </source>
</reference>
<feature type="compositionally biased region" description="Basic residues" evidence="18">
    <location>
        <begin position="1394"/>
        <end position="1404"/>
    </location>
</feature>
<dbReference type="Pfam" id="PF02518">
    <property type="entry name" value="HATPase_c"/>
    <property type="match status" value="1"/>
</dbReference>
<dbReference type="SUPFAM" id="SSF56719">
    <property type="entry name" value="Type II DNA topoisomerase"/>
    <property type="match status" value="1"/>
</dbReference>
<evidence type="ECO:0000256" key="2">
    <source>
        <dbReference type="ARBA" id="ARBA00001913"/>
    </source>
</evidence>
<dbReference type="GO" id="GO:0000819">
    <property type="term" value="P:sister chromatid segregation"/>
    <property type="evidence" value="ECO:0007669"/>
    <property type="project" value="TreeGrafter"/>
</dbReference>
<dbReference type="InterPro" id="IPR020568">
    <property type="entry name" value="Ribosomal_Su5_D2-typ_SF"/>
</dbReference>
<evidence type="ECO:0000256" key="5">
    <source>
        <dbReference type="ARBA" id="ARBA00012895"/>
    </source>
</evidence>
<evidence type="ECO:0000256" key="10">
    <source>
        <dbReference type="ARBA" id="ARBA00022842"/>
    </source>
</evidence>
<proteinExistence type="inferred from homology"/>
<dbReference type="CDD" id="cd16930">
    <property type="entry name" value="HATPase_TopII-like"/>
    <property type="match status" value="1"/>
</dbReference>
<evidence type="ECO:0000256" key="4">
    <source>
        <dbReference type="ARBA" id="ARBA00011080"/>
    </source>
</evidence>
<evidence type="ECO:0000256" key="13">
    <source>
        <dbReference type="ARBA" id="ARBA00023235"/>
    </source>
</evidence>
<dbReference type="PROSITE" id="PS52040">
    <property type="entry name" value="TOPO_IIA"/>
    <property type="match status" value="1"/>
</dbReference>
<feature type="compositionally biased region" description="Low complexity" evidence="18">
    <location>
        <begin position="1342"/>
        <end position="1354"/>
    </location>
</feature>
<sequence>MSSSEEENFSMNISGSDSEDYEPEKKKAPAKSKTAPKASAKPMLTGTKAKPKTVSKKKVLVDHDDNVEEYAMDLNNDASEDEDLKASTSKLVPAKKKKTATETYTKLSQLEHILKRPDSYIGSVETITQHMWTYDATTKRMINRDVRYVPGFFKIVDEILVNAADNKINDPNMDTLKVNIDVEESTISVYNNGRGIPIEIHETEKIYVPELIFGHLLSSSNYDDDEKKLTGGRNGYGAKLANIYSHEFTVETADKNSMQKYKQTWTDNMGKCGKPKITKNSKGEEYTRITFKPDLKRFGMEKIDEDTASLLRKRVYDMAGVVKDIKVFLDDERLKIKNFRQYVDLYVNSVQAEASENSGGAVQPKQSVIYEQAGSRWEVAFTVSDGTFQHVSFANAISTSKGGTHVTYITDQITKSLIAAISKKNKAATVKPAQIKNHMWIFVNALIVNPTFDSQTKETLTLPASKFGSKPTLTEDFIKKVIKSPIVDNVLNWAKYKADQQIKKTDGTKRERLLGLAKLADANNAGTKYGKDCTLILTEGDSAKALAVAGLGVVGRDNFGVFPLRGKLLNVREARHDQIMKNEEIQNIKKIMGLQHNKDYTSTSSLRYGRLMIMTDQDHDGSHIKGLLINFFDHFYPSLLKLPEFLVEFVTPIVRVTNGKKHIDFFTIPEFEKWQESTPDSRKWVSKYYKGLGTSTDADAREYFSHMEKHMIPFAPTQDGDKELIDLAFSKKKADERKEWLRQFKPGTYLDHQMDEIPFSDFINKELILFSMADNVRSIPSVADGLKPGQRKVIWGCFKRKLKSEIKVAQLVGYISEHAAYHHGEASLAATIVNLAQDYVGSNNLNLLYPSGQYGTRDMGGKDHAAPRYIFTKPTSLARVIMNPSDDNLLNQQKDDNSPIEPEFYMPIVPMVLINGAEGIGTGWSTNIPCYNPTDIVDNIRRLMKGEELVPMTPWWRGFKGEVKLVAKHKYDVLGVVKKLNDTTVEITELPIHKWTQTYKAELEAMIAGDKEKDKEGTVKDYKEHHDNLNIHFIVTMSAKDLEKAEAVGLHEFFKLTSKINTSNMICFDFEGKIKRYDSPEEILEDFYPVRLSYYQKRKDFMANELQTMFEKLTNQARFVQMIVDRQLIVANRKKKDIVQDLRKHKFRPFPKVVKPTAVDEPQEENEDEGEEEEVDENGADSDFDYLLGMAIWSLTREKIEKLKQQAADKEAELLVLLEKSPKDLWNADLDVFLKEWELSCLEFEEKKTKDAKGKKVKRKQTVLRTRKSIGTGHMSDNSEDEFRPTKAAAAKRKPVETKKPAVLKEDGPPKRKVSGPKKIVELSDDDDDEYDFAPPPEPRVRVAAAAAKKAAPANEEKEVVPPPKPKAAAAKKVTTSKKIDSDEDDEDAFVPRVKSRAPVKKAAKQAESDDEDVSAPVVKARAGTSKKADAPKKTSEEQSDSDVVMVEAKEPARGKRKAASKALVIKDSESESEADYKPPSKGKGPARPKRKSMGSTGEESEDELAKAKPAKKTKTTTVETKATGAGKLAKKMKPASPAKTKKAVVIGSESEDGEYGGTTTGGVVAGRVGRGKTVGKYVEIGSSDSEGDGSMFSE</sequence>
<dbReference type="InterPro" id="IPR013757">
    <property type="entry name" value="Topo_IIA_A_a_sf"/>
</dbReference>
<dbReference type="PROSITE" id="PS50880">
    <property type="entry name" value="TOPRIM"/>
    <property type="match status" value="1"/>
</dbReference>